<sequence>MFSRSPEFDDPLSQVVGVLRPRAVFANVISGAGRWAVRYSAYGKPGFCIMLDGRCRLSVDGHAPFDIEAGDFVLLPTTPAFTLASDDPPDPVPRDPHLLPDDGSEVRYGDASGTPDMRSLGGAFVFDEADPALLAALLPAVVHVRGAARLAQLVAMVADETRDSRPGSGFVLARLVELLLVEAMRVSAGADAPPGLLRGLGDERLARALKRMHARPDRAWSIAQLADAAALSRSTFFERFTRTVGVAPMEYLLAWRMELAKDLLRRGGLRIADVAERVGYGSGSAFSVAFLRHVGLAPSRFAQAVGAPPLALRPDRADV</sequence>
<comment type="caution">
    <text evidence="6">The sequence shown here is derived from an EMBL/GenBank/DDBJ whole genome shotgun (WGS) entry which is preliminary data.</text>
</comment>
<dbReference type="RefSeq" id="WP_183959258.1">
    <property type="nucleotide sequence ID" value="NZ_JACHHP010000001.1"/>
</dbReference>
<dbReference type="PROSITE" id="PS01124">
    <property type="entry name" value="HTH_ARAC_FAMILY_2"/>
    <property type="match status" value="1"/>
</dbReference>
<dbReference type="Proteomes" id="UP000521199">
    <property type="component" value="Unassembled WGS sequence"/>
</dbReference>
<evidence type="ECO:0000313" key="6">
    <source>
        <dbReference type="EMBL" id="MBB5206875.1"/>
    </source>
</evidence>
<evidence type="ECO:0000256" key="3">
    <source>
        <dbReference type="ARBA" id="ARBA00023163"/>
    </source>
</evidence>
<dbReference type="InterPro" id="IPR050204">
    <property type="entry name" value="AraC_XylS_family_regulators"/>
</dbReference>
<keyword evidence="7" id="KW-1185">Reference proteome</keyword>
<feature type="compositionally biased region" description="Basic and acidic residues" evidence="4">
    <location>
        <begin position="92"/>
        <end position="108"/>
    </location>
</feature>
<dbReference type="EMBL" id="JACHHP010000001">
    <property type="protein sequence ID" value="MBB5206875.1"/>
    <property type="molecule type" value="Genomic_DNA"/>
</dbReference>
<name>A0A7W8D2Q0_9GAMM</name>
<dbReference type="InterPro" id="IPR032783">
    <property type="entry name" value="AraC_lig"/>
</dbReference>
<reference evidence="6 7" key="1">
    <citation type="submission" date="2020-08" db="EMBL/GenBank/DDBJ databases">
        <title>Genomic Encyclopedia of Type Strains, Phase IV (KMG-IV): sequencing the most valuable type-strain genomes for metagenomic binning, comparative biology and taxonomic classification.</title>
        <authorList>
            <person name="Goeker M."/>
        </authorList>
    </citation>
    <scope>NUCLEOTIDE SEQUENCE [LARGE SCALE GENOMIC DNA]</scope>
    <source>
        <strain evidence="6 7">DSM 24163</strain>
    </source>
</reference>
<dbReference type="AlphaFoldDB" id="A0A7W8D2Q0"/>
<dbReference type="GO" id="GO:0043565">
    <property type="term" value="F:sequence-specific DNA binding"/>
    <property type="evidence" value="ECO:0007669"/>
    <property type="project" value="InterPro"/>
</dbReference>
<dbReference type="SUPFAM" id="SSF46689">
    <property type="entry name" value="Homeodomain-like"/>
    <property type="match status" value="2"/>
</dbReference>
<evidence type="ECO:0000256" key="2">
    <source>
        <dbReference type="ARBA" id="ARBA00023125"/>
    </source>
</evidence>
<dbReference type="InterPro" id="IPR018060">
    <property type="entry name" value="HTH_AraC"/>
</dbReference>
<accession>A0A7W8D2Q0</accession>
<dbReference type="PANTHER" id="PTHR46796:SF7">
    <property type="entry name" value="ARAC FAMILY TRANSCRIPTIONAL REGULATOR"/>
    <property type="match status" value="1"/>
</dbReference>
<dbReference type="SMART" id="SM00342">
    <property type="entry name" value="HTH_ARAC"/>
    <property type="match status" value="1"/>
</dbReference>
<dbReference type="InterPro" id="IPR009057">
    <property type="entry name" value="Homeodomain-like_sf"/>
</dbReference>
<keyword evidence="2 6" id="KW-0238">DNA-binding</keyword>
<feature type="region of interest" description="Disordered" evidence="4">
    <location>
        <begin position="84"/>
        <end position="112"/>
    </location>
</feature>
<evidence type="ECO:0000256" key="1">
    <source>
        <dbReference type="ARBA" id="ARBA00023015"/>
    </source>
</evidence>
<dbReference type="PROSITE" id="PS00041">
    <property type="entry name" value="HTH_ARAC_FAMILY_1"/>
    <property type="match status" value="2"/>
</dbReference>
<keyword evidence="1" id="KW-0805">Transcription regulation</keyword>
<gene>
    <name evidence="6" type="ORF">HNQ52_000391</name>
</gene>
<dbReference type="Pfam" id="PF12833">
    <property type="entry name" value="HTH_18"/>
    <property type="match status" value="1"/>
</dbReference>
<feature type="domain" description="HTH araC/xylS-type" evidence="5">
    <location>
        <begin position="203"/>
        <end position="304"/>
    </location>
</feature>
<evidence type="ECO:0000259" key="5">
    <source>
        <dbReference type="PROSITE" id="PS01124"/>
    </source>
</evidence>
<keyword evidence="3" id="KW-0804">Transcription</keyword>
<dbReference type="Pfam" id="PF12852">
    <property type="entry name" value="Cupin_6"/>
    <property type="match status" value="1"/>
</dbReference>
<dbReference type="Gene3D" id="1.10.10.60">
    <property type="entry name" value="Homeodomain-like"/>
    <property type="match status" value="2"/>
</dbReference>
<organism evidence="6 7">
    <name type="scientific">Chiayiivirga flava</name>
    <dbReference type="NCBI Taxonomy" id="659595"/>
    <lineage>
        <taxon>Bacteria</taxon>
        <taxon>Pseudomonadati</taxon>
        <taxon>Pseudomonadota</taxon>
        <taxon>Gammaproteobacteria</taxon>
        <taxon>Lysobacterales</taxon>
        <taxon>Lysobacteraceae</taxon>
        <taxon>Chiayiivirga</taxon>
    </lineage>
</organism>
<protein>
    <submittedName>
        <fullName evidence="6">AraC-like DNA-binding protein</fullName>
    </submittedName>
</protein>
<proteinExistence type="predicted"/>
<evidence type="ECO:0000256" key="4">
    <source>
        <dbReference type="SAM" id="MobiDB-lite"/>
    </source>
</evidence>
<dbReference type="InterPro" id="IPR018062">
    <property type="entry name" value="HTH_AraC-typ_CS"/>
</dbReference>
<dbReference type="GO" id="GO:0003700">
    <property type="term" value="F:DNA-binding transcription factor activity"/>
    <property type="evidence" value="ECO:0007669"/>
    <property type="project" value="InterPro"/>
</dbReference>
<evidence type="ECO:0000313" key="7">
    <source>
        <dbReference type="Proteomes" id="UP000521199"/>
    </source>
</evidence>
<dbReference type="PANTHER" id="PTHR46796">
    <property type="entry name" value="HTH-TYPE TRANSCRIPTIONAL ACTIVATOR RHAS-RELATED"/>
    <property type="match status" value="1"/>
</dbReference>